<name>A0A3N1D4Z6_9ACTN</name>
<dbReference type="OrthoDB" id="4174881at2"/>
<dbReference type="EMBL" id="RJKE01000001">
    <property type="protein sequence ID" value="ROO88549.1"/>
    <property type="molecule type" value="Genomic_DNA"/>
</dbReference>
<organism evidence="1 2">
    <name type="scientific">Actinocorallia herbida</name>
    <dbReference type="NCBI Taxonomy" id="58109"/>
    <lineage>
        <taxon>Bacteria</taxon>
        <taxon>Bacillati</taxon>
        <taxon>Actinomycetota</taxon>
        <taxon>Actinomycetes</taxon>
        <taxon>Streptosporangiales</taxon>
        <taxon>Thermomonosporaceae</taxon>
        <taxon>Actinocorallia</taxon>
    </lineage>
</organism>
<sequence length="201" mass="21113">MFEVMSVGKAEDAYRLSADFGFPYPGRRAEEIRCFVGDLEIGDDLVSDFVDHPVHHVVVDGDLTVLGDLDWAADGFGVFFLVTGRLRARNVLLHGGPEVAVRGALEVRGAVAGAHDGPGGGFLRVHGPASFRLAVATADFLLDFRSPVSGAVAVAAGATVLGVADPMEAETLLAPELLDAHARPLGHEIADSLRSGRSLFA</sequence>
<evidence type="ECO:0008006" key="3">
    <source>
        <dbReference type="Google" id="ProtNLM"/>
    </source>
</evidence>
<gene>
    <name evidence="1" type="ORF">EDD29_6220</name>
</gene>
<protein>
    <recommendedName>
        <fullName evidence="3">Polymer-forming protein</fullName>
    </recommendedName>
</protein>
<comment type="caution">
    <text evidence="1">The sequence shown here is derived from an EMBL/GenBank/DDBJ whole genome shotgun (WGS) entry which is preliminary data.</text>
</comment>
<dbReference type="RefSeq" id="WP_123667777.1">
    <property type="nucleotide sequence ID" value="NZ_RJKE01000001.1"/>
</dbReference>
<evidence type="ECO:0000313" key="2">
    <source>
        <dbReference type="Proteomes" id="UP000272400"/>
    </source>
</evidence>
<evidence type="ECO:0000313" key="1">
    <source>
        <dbReference type="EMBL" id="ROO88549.1"/>
    </source>
</evidence>
<dbReference type="AlphaFoldDB" id="A0A3N1D4Z6"/>
<dbReference type="Proteomes" id="UP000272400">
    <property type="component" value="Unassembled WGS sequence"/>
</dbReference>
<accession>A0A3N1D4Z6</accession>
<reference evidence="1 2" key="1">
    <citation type="submission" date="2018-11" db="EMBL/GenBank/DDBJ databases">
        <title>Sequencing the genomes of 1000 actinobacteria strains.</title>
        <authorList>
            <person name="Klenk H.-P."/>
        </authorList>
    </citation>
    <scope>NUCLEOTIDE SEQUENCE [LARGE SCALE GENOMIC DNA]</scope>
    <source>
        <strain evidence="1 2">DSM 44254</strain>
    </source>
</reference>
<proteinExistence type="predicted"/>
<keyword evidence="2" id="KW-1185">Reference proteome</keyword>